<comment type="caution">
    <text evidence="5">The sequence shown here is derived from an EMBL/GenBank/DDBJ whole genome shotgun (WGS) entry which is preliminary data.</text>
</comment>
<dbReference type="Gene3D" id="1.20.120.530">
    <property type="entry name" value="GntR ligand-binding domain-like"/>
    <property type="match status" value="1"/>
</dbReference>
<reference evidence="5 6" key="1">
    <citation type="submission" date="2019-04" db="EMBL/GenBank/DDBJ databases">
        <title>Natronospirillum operosus gen. nov., sp. nov., a haloalkaliphilic satellite isolated from decaying biomass of laboratory culture of cyanobacterium Geitlerinema sp. and proposal of Natronospirillaceae fam. nov. and Saccharospirillaceae fam. nov.</title>
        <authorList>
            <person name="Kevbrin V."/>
            <person name="Boltyanskaya Y."/>
            <person name="Koziaeva V."/>
            <person name="Grouzdev D.S."/>
            <person name="Park M."/>
            <person name="Cho J."/>
        </authorList>
    </citation>
    <scope>NUCLEOTIDE SEQUENCE [LARGE SCALE GENOMIC DNA]</scope>
    <source>
        <strain evidence="5 6">G-116</strain>
    </source>
</reference>
<dbReference type="PRINTS" id="PR00035">
    <property type="entry name" value="HTHGNTR"/>
</dbReference>
<dbReference type="InterPro" id="IPR008920">
    <property type="entry name" value="TF_FadR/GntR_C"/>
</dbReference>
<gene>
    <name evidence="5" type="ORF">E4656_10110</name>
</gene>
<dbReference type="InterPro" id="IPR000524">
    <property type="entry name" value="Tscrpt_reg_HTH_GntR"/>
</dbReference>
<organism evidence="5 6">
    <name type="scientific">Natronospirillum operosum</name>
    <dbReference type="NCBI Taxonomy" id="2759953"/>
    <lineage>
        <taxon>Bacteria</taxon>
        <taxon>Pseudomonadati</taxon>
        <taxon>Pseudomonadota</taxon>
        <taxon>Gammaproteobacteria</taxon>
        <taxon>Oceanospirillales</taxon>
        <taxon>Natronospirillaceae</taxon>
        <taxon>Natronospirillum</taxon>
    </lineage>
</organism>
<dbReference type="InterPro" id="IPR036390">
    <property type="entry name" value="WH_DNA-bd_sf"/>
</dbReference>
<keyword evidence="1" id="KW-0805">Transcription regulation</keyword>
<keyword evidence="6" id="KW-1185">Reference proteome</keyword>
<dbReference type="CDD" id="cd07377">
    <property type="entry name" value="WHTH_GntR"/>
    <property type="match status" value="1"/>
</dbReference>
<dbReference type="InterPro" id="IPR036388">
    <property type="entry name" value="WH-like_DNA-bd_sf"/>
</dbReference>
<evidence type="ECO:0000313" key="5">
    <source>
        <dbReference type="EMBL" id="TGG93395.1"/>
    </source>
</evidence>
<sequence length="229" mass="25788">MSQVSMQVITELRRMISQGELAPGERLTETQIAQTLGVSRMPVRLAFRTLAQEGLLQQAGKRGFLIREFSEDDVICGLEIRGALEGLAARRLAERGLTDEVRAEFRHILQDGEELLTDQTLNDRKVEQWSAINARFHNTLVEAAGSPVIADAIARNNHLPFASSDSIMIDHNELEREFRKLQLAQWQHQLVVQAIEHGEGARADALMREHAYVGVRYGSLFGLQVRLRP</sequence>
<dbReference type="EMBL" id="SRMF01000003">
    <property type="protein sequence ID" value="TGG93395.1"/>
    <property type="molecule type" value="Genomic_DNA"/>
</dbReference>
<evidence type="ECO:0000256" key="2">
    <source>
        <dbReference type="ARBA" id="ARBA00023125"/>
    </source>
</evidence>
<dbReference type="PANTHER" id="PTHR43537">
    <property type="entry name" value="TRANSCRIPTIONAL REGULATOR, GNTR FAMILY"/>
    <property type="match status" value="1"/>
</dbReference>
<dbReference type="SMART" id="SM00895">
    <property type="entry name" value="FCD"/>
    <property type="match status" value="1"/>
</dbReference>
<keyword evidence="2" id="KW-0238">DNA-binding</keyword>
<evidence type="ECO:0000256" key="1">
    <source>
        <dbReference type="ARBA" id="ARBA00023015"/>
    </source>
</evidence>
<accession>A0A4Z0WAK9</accession>
<evidence type="ECO:0000259" key="4">
    <source>
        <dbReference type="PROSITE" id="PS50949"/>
    </source>
</evidence>
<feature type="domain" description="HTH gntR-type" evidence="4">
    <location>
        <begin position="2"/>
        <end position="69"/>
    </location>
</feature>
<dbReference type="GO" id="GO:0003677">
    <property type="term" value="F:DNA binding"/>
    <property type="evidence" value="ECO:0007669"/>
    <property type="project" value="UniProtKB-KW"/>
</dbReference>
<dbReference type="GO" id="GO:0003700">
    <property type="term" value="F:DNA-binding transcription factor activity"/>
    <property type="evidence" value="ECO:0007669"/>
    <property type="project" value="InterPro"/>
</dbReference>
<proteinExistence type="predicted"/>
<evidence type="ECO:0000313" key="6">
    <source>
        <dbReference type="Proteomes" id="UP000297475"/>
    </source>
</evidence>
<dbReference type="InterPro" id="IPR011711">
    <property type="entry name" value="GntR_C"/>
</dbReference>
<dbReference type="Pfam" id="PF00392">
    <property type="entry name" value="GntR"/>
    <property type="match status" value="1"/>
</dbReference>
<dbReference type="Gene3D" id="1.10.10.10">
    <property type="entry name" value="Winged helix-like DNA-binding domain superfamily/Winged helix DNA-binding domain"/>
    <property type="match status" value="1"/>
</dbReference>
<dbReference type="SUPFAM" id="SSF48008">
    <property type="entry name" value="GntR ligand-binding domain-like"/>
    <property type="match status" value="1"/>
</dbReference>
<dbReference type="OrthoDB" id="8066003at2"/>
<name>A0A4Z0WAK9_9GAMM</name>
<dbReference type="PANTHER" id="PTHR43537:SF51">
    <property type="entry name" value="HTH-TYPE TRANSCRIPTIONAL REGULATOR LGOR-RELATED"/>
    <property type="match status" value="1"/>
</dbReference>
<protein>
    <submittedName>
        <fullName evidence="5">GntR family transcriptional regulator</fullName>
    </submittedName>
</protein>
<dbReference type="SMART" id="SM00345">
    <property type="entry name" value="HTH_GNTR"/>
    <property type="match status" value="1"/>
</dbReference>
<dbReference type="PROSITE" id="PS50949">
    <property type="entry name" value="HTH_GNTR"/>
    <property type="match status" value="1"/>
</dbReference>
<evidence type="ECO:0000256" key="3">
    <source>
        <dbReference type="ARBA" id="ARBA00023163"/>
    </source>
</evidence>
<dbReference type="Proteomes" id="UP000297475">
    <property type="component" value="Unassembled WGS sequence"/>
</dbReference>
<dbReference type="SUPFAM" id="SSF46785">
    <property type="entry name" value="Winged helix' DNA-binding domain"/>
    <property type="match status" value="1"/>
</dbReference>
<dbReference type="Pfam" id="PF07729">
    <property type="entry name" value="FCD"/>
    <property type="match status" value="1"/>
</dbReference>
<dbReference type="RefSeq" id="WP_135483104.1">
    <property type="nucleotide sequence ID" value="NZ_SRMF01000003.1"/>
</dbReference>
<dbReference type="AlphaFoldDB" id="A0A4Z0WAK9"/>
<keyword evidence="3" id="KW-0804">Transcription</keyword>